<evidence type="ECO:0000259" key="6">
    <source>
        <dbReference type="PROSITE" id="PS50089"/>
    </source>
</evidence>
<evidence type="ECO:0000256" key="4">
    <source>
        <dbReference type="PROSITE-ProRule" id="PRU00175"/>
    </source>
</evidence>
<accession>A0AAN9BR49</accession>
<comment type="caution">
    <text evidence="7">The sequence shown here is derived from an EMBL/GenBank/DDBJ whole genome shotgun (WGS) entry which is preliminary data.</text>
</comment>
<dbReference type="PROSITE" id="PS50089">
    <property type="entry name" value="ZF_RING_2"/>
    <property type="match status" value="1"/>
</dbReference>
<feature type="compositionally biased region" description="Basic residues" evidence="5">
    <location>
        <begin position="1"/>
        <end position="16"/>
    </location>
</feature>
<evidence type="ECO:0000256" key="3">
    <source>
        <dbReference type="ARBA" id="ARBA00022833"/>
    </source>
</evidence>
<dbReference type="InterPro" id="IPR001841">
    <property type="entry name" value="Znf_RING"/>
</dbReference>
<protein>
    <recommendedName>
        <fullName evidence="6">RING-type domain-containing protein</fullName>
    </recommendedName>
</protein>
<dbReference type="AlphaFoldDB" id="A0AAN9BR49"/>
<feature type="domain" description="RING-type" evidence="6">
    <location>
        <begin position="181"/>
        <end position="225"/>
    </location>
</feature>
<reference evidence="7 8" key="1">
    <citation type="submission" date="2024-02" db="EMBL/GenBank/DDBJ databases">
        <title>Chromosome-scale genome assembly of the rough periwinkle Littorina saxatilis.</title>
        <authorList>
            <person name="De Jode A."/>
            <person name="Faria R."/>
            <person name="Formenti G."/>
            <person name="Sims Y."/>
            <person name="Smith T.P."/>
            <person name="Tracey A."/>
            <person name="Wood J.M.D."/>
            <person name="Zagrodzka Z.B."/>
            <person name="Johannesson K."/>
            <person name="Butlin R.K."/>
            <person name="Leder E.H."/>
        </authorList>
    </citation>
    <scope>NUCLEOTIDE SEQUENCE [LARGE SCALE GENOMIC DNA]</scope>
    <source>
        <strain evidence="7">Snail1</strain>
        <tissue evidence="7">Muscle</tissue>
    </source>
</reference>
<evidence type="ECO:0000256" key="2">
    <source>
        <dbReference type="ARBA" id="ARBA00022771"/>
    </source>
</evidence>
<dbReference type="SMART" id="SM00184">
    <property type="entry name" value="RING"/>
    <property type="match status" value="1"/>
</dbReference>
<sequence length="238" mass="26219">MSTRSGQRHHPYRNRRTSSGSGRSGARRRQRPTVSTQTTLMGSNEDPGGCIDLTANDTLDGDVIDLTDSFSATANNSAFDADPVVVISPTDVDNADAFRRENGYMRRPRPHATWDSDNEEAVIEVDSAPSSSSGTRSRSGRSNAAINVEDVSDDDLPNTPFDANRNANTSIASPEPVKITCPVCMETDTQIRRNRQLYSTVCGHIFCSACIKQAIDVQHMCPTCRKRLTKRQIHQIYL</sequence>
<evidence type="ECO:0000256" key="1">
    <source>
        <dbReference type="ARBA" id="ARBA00022723"/>
    </source>
</evidence>
<evidence type="ECO:0000313" key="7">
    <source>
        <dbReference type="EMBL" id="KAK7109704.1"/>
    </source>
</evidence>
<dbReference type="PANTHER" id="PTHR47094:SF1">
    <property type="entry name" value="RING-TYPE E3 UBIQUITIN TRANSFERASE"/>
    <property type="match status" value="1"/>
</dbReference>
<feature type="region of interest" description="Disordered" evidence="5">
    <location>
        <begin position="125"/>
        <end position="169"/>
    </location>
</feature>
<evidence type="ECO:0000256" key="5">
    <source>
        <dbReference type="SAM" id="MobiDB-lite"/>
    </source>
</evidence>
<dbReference type="EMBL" id="JBAMIC010000003">
    <property type="protein sequence ID" value="KAK7109704.1"/>
    <property type="molecule type" value="Genomic_DNA"/>
</dbReference>
<keyword evidence="3" id="KW-0862">Zinc</keyword>
<dbReference type="InterPro" id="IPR017907">
    <property type="entry name" value="Znf_RING_CS"/>
</dbReference>
<feature type="compositionally biased region" description="Polar residues" evidence="5">
    <location>
        <begin position="32"/>
        <end position="42"/>
    </location>
</feature>
<keyword evidence="2 4" id="KW-0863">Zinc-finger</keyword>
<keyword evidence="8" id="KW-1185">Reference proteome</keyword>
<keyword evidence="1" id="KW-0479">Metal-binding</keyword>
<feature type="region of interest" description="Disordered" evidence="5">
    <location>
        <begin position="1"/>
        <end position="49"/>
    </location>
</feature>
<dbReference type="Proteomes" id="UP001374579">
    <property type="component" value="Unassembled WGS sequence"/>
</dbReference>
<dbReference type="PANTHER" id="PTHR47094">
    <property type="entry name" value="ELFLESS, ISOFORM B"/>
    <property type="match status" value="1"/>
</dbReference>
<dbReference type="GO" id="GO:0033768">
    <property type="term" value="C:SUMO-targeted ubiquitin ligase complex"/>
    <property type="evidence" value="ECO:0007669"/>
    <property type="project" value="TreeGrafter"/>
</dbReference>
<dbReference type="PROSITE" id="PS00518">
    <property type="entry name" value="ZF_RING_1"/>
    <property type="match status" value="1"/>
</dbReference>
<dbReference type="SUPFAM" id="SSF57850">
    <property type="entry name" value="RING/U-box"/>
    <property type="match status" value="1"/>
</dbReference>
<organism evidence="7 8">
    <name type="scientific">Littorina saxatilis</name>
    <dbReference type="NCBI Taxonomy" id="31220"/>
    <lineage>
        <taxon>Eukaryota</taxon>
        <taxon>Metazoa</taxon>
        <taxon>Spiralia</taxon>
        <taxon>Lophotrochozoa</taxon>
        <taxon>Mollusca</taxon>
        <taxon>Gastropoda</taxon>
        <taxon>Caenogastropoda</taxon>
        <taxon>Littorinimorpha</taxon>
        <taxon>Littorinoidea</taxon>
        <taxon>Littorinidae</taxon>
        <taxon>Littorina</taxon>
    </lineage>
</organism>
<name>A0AAN9BR49_9CAEN</name>
<dbReference type="Gene3D" id="3.30.40.10">
    <property type="entry name" value="Zinc/RING finger domain, C3HC4 (zinc finger)"/>
    <property type="match status" value="1"/>
</dbReference>
<gene>
    <name evidence="7" type="ORF">V1264_013698</name>
</gene>
<dbReference type="GO" id="GO:0008270">
    <property type="term" value="F:zinc ion binding"/>
    <property type="evidence" value="ECO:0007669"/>
    <property type="project" value="UniProtKB-KW"/>
</dbReference>
<dbReference type="InterPro" id="IPR013083">
    <property type="entry name" value="Znf_RING/FYVE/PHD"/>
</dbReference>
<dbReference type="Pfam" id="PF14634">
    <property type="entry name" value="zf-RING_5"/>
    <property type="match status" value="1"/>
</dbReference>
<dbReference type="GO" id="GO:0006511">
    <property type="term" value="P:ubiquitin-dependent protein catabolic process"/>
    <property type="evidence" value="ECO:0007669"/>
    <property type="project" value="TreeGrafter"/>
</dbReference>
<dbReference type="InterPro" id="IPR049627">
    <property type="entry name" value="SLX8"/>
</dbReference>
<proteinExistence type="predicted"/>
<evidence type="ECO:0000313" key="8">
    <source>
        <dbReference type="Proteomes" id="UP001374579"/>
    </source>
</evidence>
<dbReference type="GO" id="GO:0061630">
    <property type="term" value="F:ubiquitin protein ligase activity"/>
    <property type="evidence" value="ECO:0007669"/>
    <property type="project" value="InterPro"/>
</dbReference>
<dbReference type="GO" id="GO:0140082">
    <property type="term" value="F:SUMO-ubiquitin ligase activity"/>
    <property type="evidence" value="ECO:0007669"/>
    <property type="project" value="TreeGrafter"/>
</dbReference>
<dbReference type="GO" id="GO:0032183">
    <property type="term" value="F:SUMO binding"/>
    <property type="evidence" value="ECO:0007669"/>
    <property type="project" value="TreeGrafter"/>
</dbReference>
<feature type="compositionally biased region" description="Low complexity" evidence="5">
    <location>
        <begin position="130"/>
        <end position="142"/>
    </location>
</feature>